<comment type="caution">
    <text evidence="2">The sequence shown here is derived from an EMBL/GenBank/DDBJ whole genome shotgun (WGS) entry which is preliminary data.</text>
</comment>
<feature type="transmembrane region" description="Helical" evidence="1">
    <location>
        <begin position="51"/>
        <end position="69"/>
    </location>
</feature>
<keyword evidence="1" id="KW-0472">Membrane</keyword>
<proteinExistence type="predicted"/>
<dbReference type="Proteomes" id="UP000596739">
    <property type="component" value="Unassembled WGS sequence"/>
</dbReference>
<organism evidence="2 3">
    <name type="scientific">Clostridium yunnanense</name>
    <dbReference type="NCBI Taxonomy" id="2800325"/>
    <lineage>
        <taxon>Bacteria</taxon>
        <taxon>Bacillati</taxon>
        <taxon>Bacillota</taxon>
        <taxon>Clostridia</taxon>
        <taxon>Eubacteriales</taxon>
        <taxon>Clostridiaceae</taxon>
        <taxon>Clostridium</taxon>
    </lineage>
</organism>
<feature type="transmembrane region" description="Helical" evidence="1">
    <location>
        <begin position="12"/>
        <end position="31"/>
    </location>
</feature>
<dbReference type="RefSeq" id="WP_200272780.1">
    <property type="nucleotide sequence ID" value="NZ_JAENHN010000055.1"/>
</dbReference>
<gene>
    <name evidence="2" type="ORF">JHL18_20615</name>
</gene>
<accession>A0ABS1EUG9</accession>
<name>A0ABS1EUG9_9CLOT</name>
<sequence>MKKVKMPRQYKFAIILYSVINMGVGITLTILTRYNSSIGYDAFTKQRFEVSIITMVIGFLLLLYSIFFIRGYKKPKRVKFFSS</sequence>
<reference evidence="3" key="1">
    <citation type="submission" date="2021-01" db="EMBL/GenBank/DDBJ databases">
        <title>Genome public.</title>
        <authorList>
            <person name="Liu C."/>
            <person name="Sun Q."/>
        </authorList>
    </citation>
    <scope>NUCLEOTIDE SEQUENCE [LARGE SCALE GENOMIC DNA]</scope>
    <source>
        <strain evidence="3">YIM B02505</strain>
    </source>
</reference>
<evidence type="ECO:0000313" key="3">
    <source>
        <dbReference type="Proteomes" id="UP000596739"/>
    </source>
</evidence>
<keyword evidence="3" id="KW-1185">Reference proteome</keyword>
<protein>
    <submittedName>
        <fullName evidence="2">Uncharacterized protein</fullName>
    </submittedName>
</protein>
<keyword evidence="1" id="KW-0812">Transmembrane</keyword>
<keyword evidence="1" id="KW-1133">Transmembrane helix</keyword>
<evidence type="ECO:0000313" key="2">
    <source>
        <dbReference type="EMBL" id="MBK1813031.1"/>
    </source>
</evidence>
<evidence type="ECO:0000256" key="1">
    <source>
        <dbReference type="SAM" id="Phobius"/>
    </source>
</evidence>
<dbReference type="EMBL" id="JAENHN010000055">
    <property type="protein sequence ID" value="MBK1813031.1"/>
    <property type="molecule type" value="Genomic_DNA"/>
</dbReference>